<protein>
    <submittedName>
        <fullName evidence="1">Uncharacterized protein</fullName>
    </submittedName>
</protein>
<reference evidence="1" key="2">
    <citation type="submission" date="2022-12" db="EMBL/GenBank/DDBJ databases">
        <authorList>
            <person name="Kardos G."/>
            <person name="Sarkozi R."/>
            <person name="Laczko L."/>
            <person name="Marton S."/>
            <person name="Makrai L."/>
            <person name="Banyai K."/>
            <person name="Fodor L."/>
        </authorList>
    </citation>
    <scope>NUCLEOTIDE SEQUENCE</scope>
    <source>
        <strain evidence="1">84/14</strain>
    </source>
</reference>
<name>A0A9Q4DJZ3_ACTPL</name>
<reference evidence="1" key="1">
    <citation type="journal article" date="2021" name="Vet Sci">
        <title>O-Serogroups and Pathovirotypes of Escherichia coli Isolated from Post-Weaning Piglets Showing Diarrhoea and/or Oedema in South Korea.</title>
        <authorList>
            <person name="Byun J.W."/>
            <person name="Moon B.Y."/>
            <person name="Do K.H."/>
            <person name="Lee K."/>
            <person name="Lee H.Y."/>
            <person name="Kim W.I."/>
            <person name="So B."/>
            <person name="Lee W.K."/>
        </authorList>
    </citation>
    <scope>NUCLEOTIDE SEQUENCE</scope>
    <source>
        <strain evidence="1">84/14</strain>
    </source>
</reference>
<evidence type="ECO:0000313" key="2">
    <source>
        <dbReference type="Proteomes" id="UP001077788"/>
    </source>
</evidence>
<organism evidence="1 2">
    <name type="scientific">Actinobacillus pleuropneumoniae</name>
    <name type="common">Haemophilus pleuropneumoniae</name>
    <dbReference type="NCBI Taxonomy" id="715"/>
    <lineage>
        <taxon>Bacteria</taxon>
        <taxon>Pseudomonadati</taxon>
        <taxon>Pseudomonadota</taxon>
        <taxon>Gammaproteobacteria</taxon>
        <taxon>Pasteurellales</taxon>
        <taxon>Pasteurellaceae</taxon>
        <taxon>Actinobacillus</taxon>
    </lineage>
</organism>
<dbReference type="Proteomes" id="UP001077788">
    <property type="component" value="Unassembled WGS sequence"/>
</dbReference>
<dbReference type="RefSeq" id="WP_267992034.1">
    <property type="nucleotide sequence ID" value="NZ_JAPQFC010000492.1"/>
</dbReference>
<evidence type="ECO:0000313" key="1">
    <source>
        <dbReference type="EMBL" id="MCY6524875.1"/>
    </source>
</evidence>
<dbReference type="EMBL" id="JAPQFC010000492">
    <property type="protein sequence ID" value="MCY6524875.1"/>
    <property type="molecule type" value="Genomic_DNA"/>
</dbReference>
<dbReference type="AlphaFoldDB" id="A0A9Q4DJZ3"/>
<sequence length="81" mass="9209">LITSALDDNIILIIIYKYGEILSTKFLWDVLELKHYLNEGNDAKDIALENDNIFDCETEEAMIGDECVFVTETCDDESTSI</sequence>
<gene>
    <name evidence="1" type="ORF">OYG11_11750</name>
</gene>
<comment type="caution">
    <text evidence="1">The sequence shown here is derived from an EMBL/GenBank/DDBJ whole genome shotgun (WGS) entry which is preliminary data.</text>
</comment>
<proteinExistence type="predicted"/>
<accession>A0A9Q4DJZ3</accession>
<feature type="non-terminal residue" evidence="1">
    <location>
        <position position="1"/>
    </location>
</feature>
<feature type="non-terminal residue" evidence="1">
    <location>
        <position position="81"/>
    </location>
</feature>